<sequence>CLHTNSDASHRLPALECLCEIASLRLRHPLNYHTQHLGGDESAYTQAVYEVPADAVRIALYLQLVPQLAQYLPHVDGPVGVGVEERIRRRELYAAWYYQSQ</sequence>
<gene>
    <name evidence="1" type="ORF">SARC_14306</name>
</gene>
<proteinExistence type="predicted"/>
<dbReference type="GeneID" id="25914810"/>
<dbReference type="RefSeq" id="XP_014147038.1">
    <property type="nucleotide sequence ID" value="XM_014291563.1"/>
</dbReference>
<reference evidence="1 2" key="1">
    <citation type="submission" date="2011-02" db="EMBL/GenBank/DDBJ databases">
        <title>The Genome Sequence of Sphaeroforma arctica JP610.</title>
        <authorList>
            <consortium name="The Broad Institute Genome Sequencing Platform"/>
            <person name="Russ C."/>
            <person name="Cuomo C."/>
            <person name="Young S.K."/>
            <person name="Zeng Q."/>
            <person name="Gargeya S."/>
            <person name="Alvarado L."/>
            <person name="Berlin A."/>
            <person name="Chapman S.B."/>
            <person name="Chen Z."/>
            <person name="Freedman E."/>
            <person name="Gellesch M."/>
            <person name="Goldberg J."/>
            <person name="Griggs A."/>
            <person name="Gujja S."/>
            <person name="Heilman E."/>
            <person name="Heiman D."/>
            <person name="Howarth C."/>
            <person name="Mehta T."/>
            <person name="Neiman D."/>
            <person name="Pearson M."/>
            <person name="Roberts A."/>
            <person name="Saif S."/>
            <person name="Shea T."/>
            <person name="Shenoy N."/>
            <person name="Sisk P."/>
            <person name="Stolte C."/>
            <person name="Sykes S."/>
            <person name="White J."/>
            <person name="Yandava C."/>
            <person name="Burger G."/>
            <person name="Gray M.W."/>
            <person name="Holland P.W.H."/>
            <person name="King N."/>
            <person name="Lang F.B.F."/>
            <person name="Roger A.J."/>
            <person name="Ruiz-Trillo I."/>
            <person name="Haas B."/>
            <person name="Nusbaum C."/>
            <person name="Birren B."/>
        </authorList>
    </citation>
    <scope>NUCLEOTIDE SEQUENCE [LARGE SCALE GENOMIC DNA]</scope>
    <source>
        <strain evidence="1 2">JP610</strain>
    </source>
</reference>
<protein>
    <submittedName>
        <fullName evidence="1">Uncharacterized protein</fullName>
    </submittedName>
</protein>
<name>A0A0L0F9D0_9EUKA</name>
<evidence type="ECO:0000313" key="1">
    <source>
        <dbReference type="EMBL" id="KNC73136.1"/>
    </source>
</evidence>
<accession>A0A0L0F9D0</accession>
<organism evidence="1 2">
    <name type="scientific">Sphaeroforma arctica JP610</name>
    <dbReference type="NCBI Taxonomy" id="667725"/>
    <lineage>
        <taxon>Eukaryota</taxon>
        <taxon>Ichthyosporea</taxon>
        <taxon>Ichthyophonida</taxon>
        <taxon>Sphaeroforma</taxon>
    </lineage>
</organism>
<feature type="non-terminal residue" evidence="1">
    <location>
        <position position="101"/>
    </location>
</feature>
<dbReference type="Proteomes" id="UP000054560">
    <property type="component" value="Unassembled WGS sequence"/>
</dbReference>
<evidence type="ECO:0000313" key="2">
    <source>
        <dbReference type="Proteomes" id="UP000054560"/>
    </source>
</evidence>
<feature type="non-terminal residue" evidence="1">
    <location>
        <position position="1"/>
    </location>
</feature>
<keyword evidence="2" id="KW-1185">Reference proteome</keyword>
<dbReference type="AlphaFoldDB" id="A0A0L0F9D0"/>
<dbReference type="EMBL" id="KQ246030">
    <property type="protein sequence ID" value="KNC73136.1"/>
    <property type="molecule type" value="Genomic_DNA"/>
</dbReference>